<reference evidence="2" key="2">
    <citation type="submission" date="2022-06" db="UniProtKB">
        <authorList>
            <consortium name="EnsemblMetazoa"/>
        </authorList>
    </citation>
    <scope>IDENTIFICATION</scope>
    <source>
        <strain evidence="2">p50T (Dazao)</strain>
    </source>
</reference>
<keyword evidence="3" id="KW-1185">Reference proteome</keyword>
<keyword evidence="1" id="KW-0472">Membrane</keyword>
<evidence type="ECO:0000313" key="3">
    <source>
        <dbReference type="Proteomes" id="UP000005204"/>
    </source>
</evidence>
<name>A0A8R2HUV1_BOMMO</name>
<dbReference type="KEGG" id="bmor:101743346"/>
<feature type="transmembrane region" description="Helical" evidence="1">
    <location>
        <begin position="101"/>
        <end position="122"/>
    </location>
</feature>
<dbReference type="AlphaFoldDB" id="A0A8R2HUV1"/>
<protein>
    <submittedName>
        <fullName evidence="2">Uncharacterized protein</fullName>
    </submittedName>
</protein>
<evidence type="ECO:0000313" key="2">
    <source>
        <dbReference type="EnsemblMetazoa" id="XP_021209162.1"/>
    </source>
</evidence>
<keyword evidence="1" id="KW-1133">Transmembrane helix</keyword>
<keyword evidence="1" id="KW-0812">Transmembrane</keyword>
<dbReference type="GeneID" id="101743346"/>
<sequence length="145" mass="16881">MVSKVLVGIYVNMEKSLRAAGVIAGDLYLASRDDWPSPQMNRDQRCLPLSAEAERKLFFESTDTGSTLNRKSGRHMKYPYTLSAKIAQFPLFYYMKNNIIWMYYPLGILTGFYFFMKIHVIVNSDENKRSWAESQRKIAEKEAHH</sequence>
<dbReference type="Proteomes" id="UP000005204">
    <property type="component" value="Unassembled WGS sequence"/>
</dbReference>
<dbReference type="RefSeq" id="XP_021209162.1">
    <property type="nucleotide sequence ID" value="XM_021353487.3"/>
</dbReference>
<accession>A0A8R2HUV1</accession>
<dbReference type="EnsemblMetazoa" id="XM_021353487.2">
    <property type="protein sequence ID" value="XP_021209162.1"/>
    <property type="gene ID" value="LOC101743346"/>
</dbReference>
<reference evidence="3" key="1">
    <citation type="journal article" date="2008" name="Insect Biochem. Mol. Biol.">
        <title>The genome of a lepidopteran model insect, the silkworm Bombyx mori.</title>
        <authorList>
            <consortium name="International Silkworm Genome Consortium"/>
        </authorList>
    </citation>
    <scope>NUCLEOTIDE SEQUENCE [LARGE SCALE GENOMIC DNA]</scope>
    <source>
        <strain evidence="3">p50T</strain>
    </source>
</reference>
<organism evidence="2 3">
    <name type="scientific">Bombyx mori</name>
    <name type="common">Silk moth</name>
    <dbReference type="NCBI Taxonomy" id="7091"/>
    <lineage>
        <taxon>Eukaryota</taxon>
        <taxon>Metazoa</taxon>
        <taxon>Ecdysozoa</taxon>
        <taxon>Arthropoda</taxon>
        <taxon>Hexapoda</taxon>
        <taxon>Insecta</taxon>
        <taxon>Pterygota</taxon>
        <taxon>Neoptera</taxon>
        <taxon>Endopterygota</taxon>
        <taxon>Lepidoptera</taxon>
        <taxon>Glossata</taxon>
        <taxon>Ditrysia</taxon>
        <taxon>Bombycoidea</taxon>
        <taxon>Bombycidae</taxon>
        <taxon>Bombycinae</taxon>
        <taxon>Bombyx</taxon>
    </lineage>
</organism>
<evidence type="ECO:0000256" key="1">
    <source>
        <dbReference type="SAM" id="Phobius"/>
    </source>
</evidence>
<proteinExistence type="predicted"/>